<feature type="domain" description="SCP" evidence="3">
    <location>
        <begin position="160"/>
        <end position="304"/>
    </location>
</feature>
<dbReference type="InterPro" id="IPR014044">
    <property type="entry name" value="CAP_dom"/>
</dbReference>
<organism evidence="4 5">
    <name type="scientific">Hypsibius exemplaris</name>
    <name type="common">Freshwater tardigrade</name>
    <dbReference type="NCBI Taxonomy" id="2072580"/>
    <lineage>
        <taxon>Eukaryota</taxon>
        <taxon>Metazoa</taxon>
        <taxon>Ecdysozoa</taxon>
        <taxon>Tardigrada</taxon>
        <taxon>Eutardigrada</taxon>
        <taxon>Parachela</taxon>
        <taxon>Hypsibioidea</taxon>
        <taxon>Hypsibiidae</taxon>
        <taxon>Hypsibius</taxon>
    </lineage>
</organism>
<feature type="region of interest" description="Disordered" evidence="1">
    <location>
        <begin position="22"/>
        <end position="54"/>
    </location>
</feature>
<dbReference type="InterPro" id="IPR035940">
    <property type="entry name" value="CAP_sf"/>
</dbReference>
<feature type="signal peptide" evidence="2">
    <location>
        <begin position="1"/>
        <end position="19"/>
    </location>
</feature>
<evidence type="ECO:0000259" key="3">
    <source>
        <dbReference type="SMART" id="SM00198"/>
    </source>
</evidence>
<proteinExistence type="predicted"/>
<dbReference type="PANTHER" id="PTHR10334">
    <property type="entry name" value="CYSTEINE-RICH SECRETORY PROTEIN-RELATED"/>
    <property type="match status" value="1"/>
</dbReference>
<dbReference type="InterPro" id="IPR001283">
    <property type="entry name" value="CRISP-related"/>
</dbReference>
<feature type="chain" id="PRO_5012348103" evidence="2">
    <location>
        <begin position="20"/>
        <end position="341"/>
    </location>
</feature>
<dbReference type="OrthoDB" id="737510at2759"/>
<gene>
    <name evidence="4" type="ORF">BV898_03527</name>
</gene>
<protein>
    <submittedName>
        <fullName evidence="4">Cysteine-rich secretory protein 1</fullName>
    </submittedName>
</protein>
<evidence type="ECO:0000256" key="2">
    <source>
        <dbReference type="SAM" id="SignalP"/>
    </source>
</evidence>
<reference evidence="5" key="1">
    <citation type="submission" date="2017-01" db="EMBL/GenBank/DDBJ databases">
        <title>Comparative genomics of anhydrobiosis in the tardigrade Hypsibius dujardini.</title>
        <authorList>
            <person name="Yoshida Y."/>
            <person name="Koutsovoulos G."/>
            <person name="Laetsch D."/>
            <person name="Stevens L."/>
            <person name="Kumar S."/>
            <person name="Horikawa D."/>
            <person name="Ishino K."/>
            <person name="Komine S."/>
            <person name="Tomita M."/>
            <person name="Blaxter M."/>
            <person name="Arakawa K."/>
        </authorList>
    </citation>
    <scope>NUCLEOTIDE SEQUENCE [LARGE SCALE GENOMIC DNA]</scope>
    <source>
        <strain evidence="5">Z151</strain>
    </source>
</reference>
<dbReference type="Gene3D" id="3.40.33.10">
    <property type="entry name" value="CAP"/>
    <property type="match status" value="1"/>
</dbReference>
<dbReference type="PRINTS" id="PR00837">
    <property type="entry name" value="V5TPXLIKE"/>
</dbReference>
<dbReference type="AlphaFoldDB" id="A0A1W0X595"/>
<evidence type="ECO:0000313" key="5">
    <source>
        <dbReference type="Proteomes" id="UP000192578"/>
    </source>
</evidence>
<dbReference type="PRINTS" id="PR00838">
    <property type="entry name" value="V5ALLERGEN"/>
</dbReference>
<dbReference type="InterPro" id="IPR002413">
    <property type="entry name" value="V5_allergen-like"/>
</dbReference>
<accession>A0A1W0X595</accession>
<feature type="compositionally biased region" description="Basic residues" evidence="1">
    <location>
        <begin position="119"/>
        <end position="128"/>
    </location>
</feature>
<evidence type="ECO:0000256" key="1">
    <source>
        <dbReference type="SAM" id="MobiDB-lite"/>
    </source>
</evidence>
<evidence type="ECO:0000313" key="4">
    <source>
        <dbReference type="EMBL" id="OQV22699.1"/>
    </source>
</evidence>
<dbReference type="EMBL" id="MTYJ01000016">
    <property type="protein sequence ID" value="OQV22699.1"/>
    <property type="molecule type" value="Genomic_DNA"/>
</dbReference>
<name>A0A1W0X595_HYPEX</name>
<dbReference type="Proteomes" id="UP000192578">
    <property type="component" value="Unassembled WGS sequence"/>
</dbReference>
<sequence length="341" mass="37230">MRAAVFNFLIIGTIGTAYCVAQDSSPTESPSNEITTTADPQPDIRGQEDGIGGSHVTVNRSTIWVISRPNRSGERHRFRHVKTVTTIVTDEVFDGGVISPVSDLSGESDPAPVPQTTTTKRRRKRRRSTTTTTATPVEADSNAEDPPSCDENSLNTECDSTRAVILDLLNEVRRQARASNMLRAVWDEVAAQQAQKWADNCVFEHGPLGANGKPVRSSSKFNKCGQNLAAGQFTWNQTFKAWDAEIEDFTYGKETRSKMVGHYLQNVWATSYQIGCGYSDCPGMDNNLARLFVCHYCPSGNSKKALWTPYSTENGICGHCGGPDNVNCDKGLCVPGSITVP</sequence>
<feature type="compositionally biased region" description="Polar residues" evidence="1">
    <location>
        <begin position="22"/>
        <end position="39"/>
    </location>
</feature>
<feature type="region of interest" description="Disordered" evidence="1">
    <location>
        <begin position="99"/>
        <end position="155"/>
    </location>
</feature>
<dbReference type="SMART" id="SM00198">
    <property type="entry name" value="SCP"/>
    <property type="match status" value="1"/>
</dbReference>
<keyword evidence="2" id="KW-0732">Signal</keyword>
<comment type="caution">
    <text evidence="4">The sequence shown here is derived from an EMBL/GenBank/DDBJ whole genome shotgun (WGS) entry which is preliminary data.</text>
</comment>
<dbReference type="Pfam" id="PF00188">
    <property type="entry name" value="CAP"/>
    <property type="match status" value="1"/>
</dbReference>
<dbReference type="SUPFAM" id="SSF55797">
    <property type="entry name" value="PR-1-like"/>
    <property type="match status" value="1"/>
</dbReference>
<keyword evidence="5" id="KW-1185">Reference proteome</keyword>